<evidence type="ECO:0000313" key="1">
    <source>
        <dbReference type="EMBL" id="QXV77525.1"/>
    </source>
</evidence>
<name>A0AAE7VQX0_9CAUD</name>
<accession>A0AAE7VQX0</accession>
<evidence type="ECO:0000313" key="2">
    <source>
        <dbReference type="Proteomes" id="UP000828861"/>
    </source>
</evidence>
<gene>
    <name evidence="1" type="ORF">bas50_0059</name>
</gene>
<reference evidence="2" key="1">
    <citation type="journal article" date="2021" name="PLoS Biol.">
        <title>Systematic exploration of Escherichia coli phage-host interactions with the BASEL phage collection.</title>
        <authorList>
            <person name="Maffei E."/>
            <person name="Shaidullina A."/>
            <person name="Burkolter M."/>
            <person name="Heyer Y."/>
            <person name="Estermann F."/>
            <person name="Druelle V."/>
            <person name="Sauer P."/>
            <person name="Willi L."/>
            <person name="Michaelis S."/>
            <person name="Hilbi H."/>
            <person name="Thaler D.S."/>
            <person name="Harms A."/>
        </authorList>
    </citation>
    <scope>NUCLEOTIDE SEQUENCE [LARGE SCALE GENOMIC DNA]</scope>
    <source>
        <strain evidence="2">Bas50</strain>
    </source>
</reference>
<dbReference type="Proteomes" id="UP000828861">
    <property type="component" value="Segment"/>
</dbReference>
<dbReference type="EMBL" id="MZ501060">
    <property type="protein sequence ID" value="QXV77525.1"/>
    <property type="molecule type" value="Genomic_DNA"/>
</dbReference>
<protein>
    <submittedName>
        <fullName evidence="1">Uncharacterized protein</fullName>
    </submittedName>
</protein>
<sequence>MMKACGNVYYVGEHVQADSVWKSIKSTTDDAFLSGLCFPNPGDILPHPGDFVVNKMDGYTVCLMVEKIFLDTRHNHRLVLKFQECKMTIAKGDLTDV</sequence>
<keyword evidence="2" id="KW-1185">Reference proteome</keyword>
<organism evidence="1 2">
    <name type="scientific">Escherichia phage DrSchubert</name>
    <dbReference type="NCBI Taxonomy" id="2852022"/>
    <lineage>
        <taxon>Viruses</taxon>
        <taxon>Duplodnaviria</taxon>
        <taxon>Heunggongvirae</taxon>
        <taxon>Uroviricota</taxon>
        <taxon>Caudoviricetes</taxon>
        <taxon>Vequintavirinae</taxon>
        <taxon>Vequintavirus</taxon>
        <taxon>Vequintavirus drschubert</taxon>
    </lineage>
</organism>
<proteinExistence type="predicted"/>